<reference evidence="1 2" key="1">
    <citation type="submission" date="2015-08" db="EMBL/GenBank/DDBJ databases">
        <authorList>
            <person name="Babu N.S."/>
            <person name="Beckwith C.J."/>
            <person name="Beseler K.G."/>
            <person name="Brison A."/>
            <person name="Carone J.V."/>
            <person name="Caskin T.P."/>
            <person name="Diamond M."/>
            <person name="Durham M.E."/>
            <person name="Foxe J.M."/>
            <person name="Go M."/>
            <person name="Henderson B.A."/>
            <person name="Jones I.B."/>
            <person name="McGettigan J.A."/>
            <person name="Micheletti S.J."/>
            <person name="Nasrallah M.E."/>
            <person name="Ortiz D."/>
            <person name="Piller C.R."/>
            <person name="Privatt S.R."/>
            <person name="Schneider S.L."/>
            <person name="Sharp S."/>
            <person name="Smith T.C."/>
            <person name="Stanton J.D."/>
            <person name="Ullery H.E."/>
            <person name="Wilson R.J."/>
            <person name="Serrano M.G."/>
            <person name="Buck G."/>
            <person name="Lee V."/>
            <person name="Wang Y."/>
            <person name="Carvalho R."/>
            <person name="Voegtly L."/>
            <person name="Shi R."/>
            <person name="Duckworth R."/>
            <person name="Johnson A."/>
            <person name="Loviza R."/>
            <person name="Walstead R."/>
            <person name="Shah Z."/>
            <person name="Kiflezghi M."/>
            <person name="Wade K."/>
            <person name="Ball S.L."/>
            <person name="Bradley K.W."/>
            <person name="Asai D.J."/>
            <person name="Bowman C.A."/>
            <person name="Russell D.A."/>
            <person name="Pope W.H."/>
            <person name="Jacobs-Sera D."/>
            <person name="Hendrix R.W."/>
            <person name="Hatfull G.F."/>
        </authorList>
    </citation>
    <scope>NUCLEOTIDE SEQUENCE [LARGE SCALE GENOMIC DNA]</scope>
    <source>
        <strain evidence="1 2">DSM 27648</strain>
    </source>
</reference>
<gene>
    <name evidence="1" type="ORF">AKJ09_02002</name>
</gene>
<organism evidence="1 2">
    <name type="scientific">Labilithrix luteola</name>
    <dbReference type="NCBI Taxonomy" id="1391654"/>
    <lineage>
        <taxon>Bacteria</taxon>
        <taxon>Pseudomonadati</taxon>
        <taxon>Myxococcota</taxon>
        <taxon>Polyangia</taxon>
        <taxon>Polyangiales</taxon>
        <taxon>Labilitrichaceae</taxon>
        <taxon>Labilithrix</taxon>
    </lineage>
</organism>
<dbReference type="KEGG" id="llu:AKJ09_02002"/>
<evidence type="ECO:0000313" key="1">
    <source>
        <dbReference type="EMBL" id="AKU95338.1"/>
    </source>
</evidence>
<keyword evidence="2" id="KW-1185">Reference proteome</keyword>
<proteinExistence type="predicted"/>
<dbReference type="Proteomes" id="UP000064967">
    <property type="component" value="Chromosome"/>
</dbReference>
<accession>A0A0K1PP88</accession>
<dbReference type="AlphaFoldDB" id="A0A0K1PP88"/>
<sequence>MQTISKQRSLGDRVSRLVRATWSPLARKVISTAFSEFGIRIHLVRPGG</sequence>
<protein>
    <submittedName>
        <fullName evidence="1">Uncharacterized protein</fullName>
    </submittedName>
</protein>
<evidence type="ECO:0000313" key="2">
    <source>
        <dbReference type="Proteomes" id="UP000064967"/>
    </source>
</evidence>
<dbReference type="EMBL" id="CP012333">
    <property type="protein sequence ID" value="AKU95338.1"/>
    <property type="molecule type" value="Genomic_DNA"/>
</dbReference>
<name>A0A0K1PP88_9BACT</name>